<reference evidence="2 3" key="1">
    <citation type="submission" date="2019-07" db="EMBL/GenBank/DDBJ databases">
        <authorList>
            <person name="Jastrzebski P J."/>
            <person name="Paukszto L."/>
            <person name="Jastrzebski P J."/>
        </authorList>
    </citation>
    <scope>NUCLEOTIDE SEQUENCE [LARGE SCALE GENOMIC DNA]</scope>
    <source>
        <strain evidence="2 3">WMS-il1</strain>
    </source>
</reference>
<accession>A0A564YF84</accession>
<name>A0A564YF84_HYMDI</name>
<dbReference type="Pfam" id="PF18997">
    <property type="entry name" value="DUF5727"/>
    <property type="match status" value="1"/>
</dbReference>
<keyword evidence="3" id="KW-1185">Reference proteome</keyword>
<dbReference type="Proteomes" id="UP000321570">
    <property type="component" value="Unassembled WGS sequence"/>
</dbReference>
<sequence length="125" mass="14372">MSFRSTFHLIMRMFKTHSTSLDYLHLINGSCALTDGIAGGPCEWKPKLTVINFNDVSNYHHLEIRGRREIYTVHFAEDCKFPPPHDREIIVEKSIPLYPFSFGKSQETVTFAIKGTSFEVVICNF</sequence>
<dbReference type="AlphaFoldDB" id="A0A564YF84"/>
<dbReference type="InterPro" id="IPR043785">
    <property type="entry name" value="DUF5727"/>
</dbReference>
<dbReference type="EMBL" id="CABIJS010000177">
    <property type="protein sequence ID" value="VUZ45408.1"/>
    <property type="molecule type" value="Genomic_DNA"/>
</dbReference>
<evidence type="ECO:0000313" key="2">
    <source>
        <dbReference type="EMBL" id="VUZ45408.1"/>
    </source>
</evidence>
<protein>
    <recommendedName>
        <fullName evidence="1">DUF5727 domain-containing protein</fullName>
    </recommendedName>
</protein>
<gene>
    <name evidence="2" type="ORF">WMSIL1_LOCUS5499</name>
</gene>
<evidence type="ECO:0000259" key="1">
    <source>
        <dbReference type="Pfam" id="PF18997"/>
    </source>
</evidence>
<evidence type="ECO:0000313" key="3">
    <source>
        <dbReference type="Proteomes" id="UP000321570"/>
    </source>
</evidence>
<organism evidence="2 3">
    <name type="scientific">Hymenolepis diminuta</name>
    <name type="common">Rat tapeworm</name>
    <dbReference type="NCBI Taxonomy" id="6216"/>
    <lineage>
        <taxon>Eukaryota</taxon>
        <taxon>Metazoa</taxon>
        <taxon>Spiralia</taxon>
        <taxon>Lophotrochozoa</taxon>
        <taxon>Platyhelminthes</taxon>
        <taxon>Cestoda</taxon>
        <taxon>Eucestoda</taxon>
        <taxon>Cyclophyllidea</taxon>
        <taxon>Hymenolepididae</taxon>
        <taxon>Hymenolepis</taxon>
    </lineage>
</organism>
<proteinExistence type="predicted"/>
<feature type="domain" description="DUF5727" evidence="1">
    <location>
        <begin position="25"/>
        <end position="117"/>
    </location>
</feature>